<keyword evidence="3" id="KW-1185">Reference proteome</keyword>
<protein>
    <recommendedName>
        <fullName evidence="1">Peptidase S74 domain-containing protein</fullName>
    </recommendedName>
</protein>
<dbReference type="Pfam" id="PF13884">
    <property type="entry name" value="Peptidase_S74"/>
    <property type="match status" value="1"/>
</dbReference>
<reference evidence="2" key="1">
    <citation type="journal article" date="2014" name="Int. J. Syst. Evol. Microbiol.">
        <title>Complete genome sequence of Corynebacterium casei LMG S-19264T (=DSM 44701T), isolated from a smear-ripened cheese.</title>
        <authorList>
            <consortium name="US DOE Joint Genome Institute (JGI-PGF)"/>
            <person name="Walter F."/>
            <person name="Albersmeier A."/>
            <person name="Kalinowski J."/>
            <person name="Ruckert C."/>
        </authorList>
    </citation>
    <scope>NUCLEOTIDE SEQUENCE</scope>
    <source>
        <strain evidence="2">KCTC 32437</strain>
    </source>
</reference>
<dbReference type="InterPro" id="IPR030392">
    <property type="entry name" value="S74_ICA"/>
</dbReference>
<dbReference type="AlphaFoldDB" id="A0A918VQU4"/>
<gene>
    <name evidence="2" type="ORF">GCM10007989_07340</name>
</gene>
<comment type="caution">
    <text evidence="2">The sequence shown here is derived from an EMBL/GenBank/DDBJ whole genome shotgun (WGS) entry which is preliminary data.</text>
</comment>
<dbReference type="Proteomes" id="UP000646579">
    <property type="component" value="Unassembled WGS sequence"/>
</dbReference>
<evidence type="ECO:0000259" key="1">
    <source>
        <dbReference type="Pfam" id="PF13884"/>
    </source>
</evidence>
<evidence type="ECO:0000313" key="3">
    <source>
        <dbReference type="Proteomes" id="UP000646579"/>
    </source>
</evidence>
<name>A0A918VQU4_9HYPH</name>
<feature type="domain" description="Peptidase S74" evidence="1">
    <location>
        <begin position="380"/>
        <end position="432"/>
    </location>
</feature>
<dbReference type="RefSeq" id="WP_189423533.1">
    <property type="nucleotide sequence ID" value="NZ_BMZE01000001.1"/>
</dbReference>
<organism evidence="2 3">
    <name type="scientific">Devosia pacifica</name>
    <dbReference type="NCBI Taxonomy" id="1335967"/>
    <lineage>
        <taxon>Bacteria</taxon>
        <taxon>Pseudomonadati</taxon>
        <taxon>Pseudomonadota</taxon>
        <taxon>Alphaproteobacteria</taxon>
        <taxon>Hyphomicrobiales</taxon>
        <taxon>Devosiaceae</taxon>
        <taxon>Devosia</taxon>
    </lineage>
</organism>
<dbReference type="EMBL" id="BMZE01000001">
    <property type="protein sequence ID" value="GHA15119.1"/>
    <property type="molecule type" value="Genomic_DNA"/>
</dbReference>
<proteinExistence type="predicted"/>
<reference evidence="2" key="2">
    <citation type="submission" date="2020-09" db="EMBL/GenBank/DDBJ databases">
        <authorList>
            <person name="Sun Q."/>
            <person name="Kim S."/>
        </authorList>
    </citation>
    <scope>NUCLEOTIDE SEQUENCE</scope>
    <source>
        <strain evidence="2">KCTC 32437</strain>
    </source>
</reference>
<evidence type="ECO:0000313" key="2">
    <source>
        <dbReference type="EMBL" id="GHA15119.1"/>
    </source>
</evidence>
<sequence length="449" mass="48832">MGKMPSPPDPKETSQAQTGTNVGTAIANAMMNNVSQNTPDGSLQYDQTGTYNFTDPYTGQTYDIPTFTATQTLSPEQERIRQQNTAAQGNLASIANERSGFLRDYLGKSIDTSGLPALATSAGQTDRIGGSYETEIGRGYDTSYDRDIGGNYTDTYAGADDFSADRQRVEEALWSRGADRRASEDESLRTRLLNSGLREGTAAWNSEMERLGRQVADERIGTMLASGQEQSRLVGLARDAAVFGNQASLGRAQFSSDQQSRQNASLMERFGAENAASLAKAEFGNRARLNNASFRNSARQQGLQEAYAARSQPLNEVIGLMSGSQIQQPNFVNTQQPTIPTTDNAGIINENYQQRLQQWQANQGLMGGFMGGIGSLIGLSDDDAKTDKKKIGHLKEVDLGVHEYRYKGEPKSAPKHIGVMASEVEKKNPDAVTRRKGLRYVDYSKAVGG</sequence>
<accession>A0A918VQU4</accession>